<keyword evidence="1" id="KW-1133">Transmembrane helix</keyword>
<reference evidence="2 3" key="1">
    <citation type="submission" date="2015-01" db="EMBL/GenBank/DDBJ databases">
        <title>Evolution of Trichinella species and genotypes.</title>
        <authorList>
            <person name="Korhonen P.K."/>
            <person name="Edoardo P."/>
            <person name="Giuseppe L.R."/>
            <person name="Gasser R.B."/>
        </authorList>
    </citation>
    <scope>NUCLEOTIDE SEQUENCE [LARGE SCALE GENOMIC DNA]</scope>
    <source>
        <strain evidence="2">ISS120</strain>
    </source>
</reference>
<keyword evidence="3" id="KW-1185">Reference proteome</keyword>
<proteinExistence type="predicted"/>
<evidence type="ECO:0000313" key="3">
    <source>
        <dbReference type="Proteomes" id="UP000054653"/>
    </source>
</evidence>
<name>A0A0V1CSX8_TRIBR</name>
<keyword evidence="1" id="KW-0472">Membrane</keyword>
<dbReference type="Proteomes" id="UP000054653">
    <property type="component" value="Unassembled WGS sequence"/>
</dbReference>
<dbReference type="STRING" id="45882.A0A0V1CSX8"/>
<feature type="non-terminal residue" evidence="2">
    <location>
        <position position="119"/>
    </location>
</feature>
<evidence type="ECO:0000256" key="1">
    <source>
        <dbReference type="SAM" id="Phobius"/>
    </source>
</evidence>
<gene>
    <name evidence="2" type="ORF">T03_8001</name>
</gene>
<sequence length="119" mass="12709">MEIVSKDQPIALICVSAIVMQINFVCTFGTAGGTLLYARNFIFASFVTTPVNDPANECPLGSVSAAAPFSQFPGAVERSTLPLACVGPLFCETLYLKTALDNLHFILSRAKAFQVDGFV</sequence>
<dbReference type="EMBL" id="JYDI01000105">
    <property type="protein sequence ID" value="KRY52394.1"/>
    <property type="molecule type" value="Genomic_DNA"/>
</dbReference>
<protein>
    <submittedName>
        <fullName evidence="2">Uncharacterized protein</fullName>
    </submittedName>
</protein>
<keyword evidence="1" id="KW-0812">Transmembrane</keyword>
<accession>A0A0V1CSX8</accession>
<comment type="caution">
    <text evidence="2">The sequence shown here is derived from an EMBL/GenBank/DDBJ whole genome shotgun (WGS) entry which is preliminary data.</text>
</comment>
<dbReference type="OrthoDB" id="5932704at2759"/>
<dbReference type="AlphaFoldDB" id="A0A0V1CSX8"/>
<organism evidence="2 3">
    <name type="scientific">Trichinella britovi</name>
    <name type="common">Parasitic roundworm</name>
    <dbReference type="NCBI Taxonomy" id="45882"/>
    <lineage>
        <taxon>Eukaryota</taxon>
        <taxon>Metazoa</taxon>
        <taxon>Ecdysozoa</taxon>
        <taxon>Nematoda</taxon>
        <taxon>Enoplea</taxon>
        <taxon>Dorylaimia</taxon>
        <taxon>Trichinellida</taxon>
        <taxon>Trichinellidae</taxon>
        <taxon>Trichinella</taxon>
    </lineage>
</organism>
<evidence type="ECO:0000313" key="2">
    <source>
        <dbReference type="EMBL" id="KRY52394.1"/>
    </source>
</evidence>
<feature type="transmembrane region" description="Helical" evidence="1">
    <location>
        <begin position="12"/>
        <end position="38"/>
    </location>
</feature>